<feature type="transmembrane region" description="Helical" evidence="2">
    <location>
        <begin position="574"/>
        <end position="596"/>
    </location>
</feature>
<dbReference type="VEuPathDB" id="TriTrypDB:BSAL_53440"/>
<feature type="transmembrane region" description="Helical" evidence="2">
    <location>
        <begin position="509"/>
        <end position="529"/>
    </location>
</feature>
<feature type="transmembrane region" description="Helical" evidence="2">
    <location>
        <begin position="647"/>
        <end position="669"/>
    </location>
</feature>
<evidence type="ECO:0000313" key="3">
    <source>
        <dbReference type="EMBL" id="CUE71590.1"/>
    </source>
</evidence>
<keyword evidence="4" id="KW-1185">Reference proteome</keyword>
<dbReference type="EMBL" id="CYKH01000110">
    <property type="protein sequence ID" value="CUE71590.1"/>
    <property type="molecule type" value="Genomic_DNA"/>
</dbReference>
<gene>
    <name evidence="3" type="ORF">BSAL_53440</name>
</gene>
<evidence type="ECO:0000256" key="1">
    <source>
        <dbReference type="SAM" id="MobiDB-lite"/>
    </source>
</evidence>
<feature type="transmembrane region" description="Helical" evidence="2">
    <location>
        <begin position="480"/>
        <end position="502"/>
    </location>
</feature>
<feature type="transmembrane region" description="Helical" evidence="2">
    <location>
        <begin position="289"/>
        <end position="310"/>
    </location>
</feature>
<organism evidence="3 4">
    <name type="scientific">Bodo saltans</name>
    <name type="common">Flagellated protozoan</name>
    <dbReference type="NCBI Taxonomy" id="75058"/>
    <lineage>
        <taxon>Eukaryota</taxon>
        <taxon>Discoba</taxon>
        <taxon>Euglenozoa</taxon>
        <taxon>Kinetoplastea</taxon>
        <taxon>Metakinetoplastina</taxon>
        <taxon>Eubodonida</taxon>
        <taxon>Bodonidae</taxon>
        <taxon>Bodo</taxon>
    </lineage>
</organism>
<sequence>MKHNYDSPSTPGKGSPAGGFSATPQGSIKSSLVALPFWYQLLSIILSALIPFFLNDFALLSWASHQLHFDFGTSTLWTSSRGSHTYFDMVNSMSIRERLGFAVYATFVLGVVFAITRSIYPASLQQLPQSPSNSKIQQQRSSSSKPLSRSDLNDSRFDTSTATLRLMHQYLLFPKLPKLEKFFFVLNIGEALLVVKHIITECVESPQFATFITTTHLHEGEIVDITTTYEAVRFILHAIHLDAHAHVMVQLDIVLRLLTWWGSSVVVPVAFVFLYRLLRDARNRHVHSLRWYALWLAVARSSYVLVPLLVSSGSPEREAFGNAVWHFLWGNTSHFASIWLHPHVWSVVVMLLRGILLVAAVNYVYGPSRRSSFATSAASRRAFVASAMSTAARSAFVPLIASFLVLGIAVGVHIVELLLLWVFTFMALIWIPTALDSGSQELMCFISVVATCVNEVAPPSAPTVTAAAQKFFVSTDCVTFAFACFSALLATSTMLNVGCAVFGSRGSSLMMFLLTVLVMTFGFTYAMTIQDVSATLSYFTRWLPQIVVDAAVRVVMIPHAAATTQLPALSATQLTWLISGVCLAITLTCALVNTLLEHRFLSSQRRENQSAGIGGAPNWSRRSRSGKYVMCTALTLCKRSLWLIAQLANVVASTICGIVLCRICAAFHLPLGTETWLAVCVGIACFGAMTDMIHHEYQFLLRVFGLCDPPVGTASERSSSGLNDDSSEIADGA</sequence>
<dbReference type="OrthoDB" id="271179at2759"/>
<dbReference type="Proteomes" id="UP000051952">
    <property type="component" value="Unassembled WGS sequence"/>
</dbReference>
<keyword evidence="2" id="KW-0472">Membrane</keyword>
<evidence type="ECO:0000313" key="4">
    <source>
        <dbReference type="Proteomes" id="UP000051952"/>
    </source>
</evidence>
<reference evidence="4" key="1">
    <citation type="submission" date="2015-09" db="EMBL/GenBank/DDBJ databases">
        <authorList>
            <consortium name="Pathogen Informatics"/>
        </authorList>
    </citation>
    <scope>NUCLEOTIDE SEQUENCE [LARGE SCALE GENOMIC DNA]</scope>
    <source>
        <strain evidence="4">Lake Konstanz</strain>
    </source>
</reference>
<feature type="transmembrane region" description="Helical" evidence="2">
    <location>
        <begin position="675"/>
        <end position="693"/>
    </location>
</feature>
<feature type="transmembrane region" description="Helical" evidence="2">
    <location>
        <begin position="258"/>
        <end position="277"/>
    </location>
</feature>
<feature type="compositionally biased region" description="Low complexity" evidence="1">
    <location>
        <begin position="126"/>
        <end position="150"/>
    </location>
</feature>
<evidence type="ECO:0000256" key="2">
    <source>
        <dbReference type="SAM" id="Phobius"/>
    </source>
</evidence>
<feature type="compositionally biased region" description="Polar residues" evidence="1">
    <location>
        <begin position="715"/>
        <end position="724"/>
    </location>
</feature>
<protein>
    <submittedName>
        <fullName evidence="3">Transmembrane protein, putative</fullName>
    </submittedName>
</protein>
<feature type="region of interest" description="Disordered" evidence="1">
    <location>
        <begin position="714"/>
        <end position="733"/>
    </location>
</feature>
<feature type="transmembrane region" description="Helical" evidence="2">
    <location>
        <begin position="37"/>
        <end position="54"/>
    </location>
</feature>
<name>A0A0S4IIE9_BODSA</name>
<feature type="region of interest" description="Disordered" evidence="1">
    <location>
        <begin position="1"/>
        <end position="21"/>
    </location>
</feature>
<feature type="transmembrane region" description="Helical" evidence="2">
    <location>
        <begin position="99"/>
        <end position="120"/>
    </location>
</feature>
<keyword evidence="2 3" id="KW-0812">Transmembrane</keyword>
<accession>A0A0S4IIE9</accession>
<feature type="region of interest" description="Disordered" evidence="1">
    <location>
        <begin position="126"/>
        <end position="154"/>
    </location>
</feature>
<feature type="compositionally biased region" description="Polar residues" evidence="1">
    <location>
        <begin position="1"/>
        <end position="12"/>
    </location>
</feature>
<feature type="transmembrane region" description="Helical" evidence="2">
    <location>
        <begin position="344"/>
        <end position="365"/>
    </location>
</feature>
<keyword evidence="2" id="KW-1133">Transmembrane helix</keyword>
<dbReference type="AlphaFoldDB" id="A0A0S4IIE9"/>
<proteinExistence type="predicted"/>